<dbReference type="Gene3D" id="3.40.50.300">
    <property type="entry name" value="P-loop containing nucleotide triphosphate hydrolases"/>
    <property type="match status" value="2"/>
</dbReference>
<dbReference type="InterPro" id="IPR027417">
    <property type="entry name" value="P-loop_NTPase"/>
</dbReference>
<dbReference type="Pfam" id="PF13476">
    <property type="entry name" value="AAA_23"/>
    <property type="match status" value="1"/>
</dbReference>
<evidence type="ECO:0008006" key="7">
    <source>
        <dbReference type="Google" id="ProtNLM"/>
    </source>
</evidence>
<feature type="coiled-coil region" evidence="1">
    <location>
        <begin position="862"/>
        <end position="924"/>
    </location>
</feature>
<dbReference type="PANTHER" id="PTHR32114:SF2">
    <property type="entry name" value="ABC TRANSPORTER ABCH.3"/>
    <property type="match status" value="1"/>
</dbReference>
<keyword evidence="1" id="KW-0175">Coiled coil</keyword>
<feature type="coiled-coil region" evidence="1">
    <location>
        <begin position="661"/>
        <end position="734"/>
    </location>
</feature>
<dbReference type="SUPFAM" id="SSF56300">
    <property type="entry name" value="Metallo-dependent phosphatases"/>
    <property type="match status" value="1"/>
</dbReference>
<protein>
    <recommendedName>
        <fullName evidence="7">Rad50/SbcC-type AAA domain-containing protein</fullName>
    </recommendedName>
</protein>
<dbReference type="Gene3D" id="3.60.21.10">
    <property type="match status" value="1"/>
</dbReference>
<dbReference type="GO" id="GO:0016887">
    <property type="term" value="F:ATP hydrolysis activity"/>
    <property type="evidence" value="ECO:0007669"/>
    <property type="project" value="InterPro"/>
</dbReference>
<evidence type="ECO:0000256" key="2">
    <source>
        <dbReference type="SAM" id="MobiDB-lite"/>
    </source>
</evidence>
<dbReference type="Pfam" id="PF00149">
    <property type="entry name" value="Metallophos"/>
    <property type="match status" value="1"/>
</dbReference>
<dbReference type="EMBL" id="MRDB01000029">
    <property type="protein sequence ID" value="RKL36178.1"/>
    <property type="molecule type" value="Genomic_DNA"/>
</dbReference>
<evidence type="ECO:0000313" key="6">
    <source>
        <dbReference type="Proteomes" id="UP000283569"/>
    </source>
</evidence>
<feature type="domain" description="Calcineurin-like phosphoesterase" evidence="3">
    <location>
        <begin position="9"/>
        <end position="123"/>
    </location>
</feature>
<evidence type="ECO:0000313" key="5">
    <source>
        <dbReference type="EMBL" id="RKL36178.1"/>
    </source>
</evidence>
<organism evidence="5 6">
    <name type="scientific">Gibberella intermedia</name>
    <name type="common">Bulb rot disease fungus</name>
    <name type="synonym">Fusarium proliferatum</name>
    <dbReference type="NCBI Taxonomy" id="948311"/>
    <lineage>
        <taxon>Eukaryota</taxon>
        <taxon>Fungi</taxon>
        <taxon>Dikarya</taxon>
        <taxon>Ascomycota</taxon>
        <taxon>Pezizomycotina</taxon>
        <taxon>Sordariomycetes</taxon>
        <taxon>Hypocreomycetidae</taxon>
        <taxon>Hypocreales</taxon>
        <taxon>Nectriaceae</taxon>
        <taxon>Fusarium</taxon>
        <taxon>Fusarium fujikuroi species complex</taxon>
    </lineage>
</organism>
<evidence type="ECO:0000256" key="1">
    <source>
        <dbReference type="SAM" id="Coils"/>
    </source>
</evidence>
<dbReference type="GO" id="GO:0006302">
    <property type="term" value="P:double-strand break repair"/>
    <property type="evidence" value="ECO:0007669"/>
    <property type="project" value="InterPro"/>
</dbReference>
<feature type="domain" description="Rad50/SbcC-type AAA" evidence="4">
    <location>
        <begin position="471"/>
        <end position="681"/>
    </location>
</feature>
<dbReference type="GO" id="GO:0003677">
    <property type="term" value="F:DNA binding"/>
    <property type="evidence" value="ECO:0007669"/>
    <property type="project" value="UniProtKB-ARBA"/>
</dbReference>
<gene>
    <name evidence="5" type="ORF">BFJ72_g8307</name>
</gene>
<dbReference type="SUPFAM" id="SSF52540">
    <property type="entry name" value="P-loop containing nucleoside triphosphate hydrolases"/>
    <property type="match status" value="1"/>
</dbReference>
<dbReference type="InterPro" id="IPR004843">
    <property type="entry name" value="Calcineurin-like_PHP"/>
</dbReference>
<dbReference type="AlphaFoldDB" id="A0A420T420"/>
<feature type="region of interest" description="Disordered" evidence="2">
    <location>
        <begin position="352"/>
        <end position="385"/>
    </location>
</feature>
<evidence type="ECO:0000259" key="3">
    <source>
        <dbReference type="Pfam" id="PF00149"/>
    </source>
</evidence>
<name>A0A420T420_GIBIN</name>
<accession>A0A420T420</accession>
<proteinExistence type="predicted"/>
<reference evidence="5 6" key="1">
    <citation type="journal article" date="2018" name="Sci. Rep.">
        <title>Characterisation of pathogen-specific regions and novel effector candidates in Fusarium oxysporum f. sp. cepae.</title>
        <authorList>
            <person name="Armitage A.D."/>
            <person name="Taylor A."/>
            <person name="Sobczyk M.K."/>
            <person name="Baxter L."/>
            <person name="Greenfield B.P."/>
            <person name="Bates H.J."/>
            <person name="Wilson F."/>
            <person name="Jackson A.C."/>
            <person name="Ott S."/>
            <person name="Harrison R.J."/>
            <person name="Clarkson J.P."/>
        </authorList>
    </citation>
    <scope>NUCLEOTIDE SEQUENCE [LARGE SCALE GENOMIC DNA]</scope>
    <source>
        <strain evidence="5 6">Fp_A8</strain>
    </source>
</reference>
<dbReference type="Proteomes" id="UP000283569">
    <property type="component" value="Unassembled WGS sequence"/>
</dbReference>
<evidence type="ECO:0000259" key="4">
    <source>
        <dbReference type="Pfam" id="PF13476"/>
    </source>
</evidence>
<dbReference type="InterPro" id="IPR029052">
    <property type="entry name" value="Metallo-depent_PP-like"/>
</dbReference>
<dbReference type="PANTHER" id="PTHR32114">
    <property type="entry name" value="ABC TRANSPORTER ABCH.3"/>
    <property type="match status" value="1"/>
</dbReference>
<sequence>MRRRPTTTMKWLLLSDLHFKHRDLDRIQQTAQWIIAQAKRNNVERAVICGDLLTSQTMQSTQVLSACYHFISLLSDVVPRIHIVLGNHDLAYRRDYQTTALNALNIKRLAPFVSVHSVVSHQEWDGRNVCLLPFREDQSELIDAVADLSPQKASKTIAFAHLAIHKAITQRYVVDSGADSPRQNSAITYRGWTGPGGFASLARTFTGHFHSHQTITQTQFGNRKGDMRGSITYLGSPLQLNWADLHDDKRGVVLLDPETLEHKLLTNPYAIGYTTADLQQVLEDQVNENAVKDKHVMLTGNITLQKYVAARDRLLRLGVRSIRDWTPIQFSSRADRTSSVVVGTSVTANDVAAQHLDETQTEGKLPEESKTLSSGSGSTTEPHAGTLDFSVEVRDYVESLELAEFLAARKEELVRVGQRMILVSCSISDQEKEIKMTHKDFLDESPQAVGMETTTTLVTPPTHVFVAHPLRLTITNFLGIQKTISIDFQQDVRRGLTFLVGDNGSGKSAIVEAMVWCQFGHCLRGGFANDVVNDDAGKNCSVTLEFTNGYSITRYRKHKIHKNSFTVSLHGNPQPQLATQTALDELLGIDYETYARTVVLSHESASNFLNSKQAQRYDLIEASLGLSALNQCSQISKLLIKDIDASMTRVNTKWKVLAQTINHNEHRLQDLRKKQKLLESEVAHASESLNTALRDHQSNKVPPEQPCAGFQDKRRMLQTEISKEEENLSRLRTSYRQIWERHRDERQIQLEQPQHKLAQRLEAMASTHPIGVQKIFFGIGIFSLKFQLVATKVLQRIFGFPKDVFQEKCSTRIKNQENAVYSLRQGIEKSLSRLETLRDQETVTLQVLRDQETAGFEYTKAMNNWLERHTRAQRACETLQQKVTIKKHEAATFKQLAEDEQSSLVAMRSELKVLNNKLEELASDRELFNFWVLALAKRTRQASSSSPALKTKETSNFREHILANSLSQLNDLIIQAFAVLYDDTRHANMAKGMLRSLFDSESSSMPLRSVLDTTLAVDSSIAYNKRSSGERKRIDLALFFALLQLARARSAHRAQYVLIDEVFDNLDQAGQAAVVRWCGFMSQAVAGWIIAITHSQFLIEQNLAEETSKGLVVRAKMGEEGTELFVDGKKIEVTETR</sequence>
<comment type="caution">
    <text evidence="5">The sequence shown here is derived from an EMBL/GenBank/DDBJ whole genome shotgun (WGS) entry which is preliminary data.</text>
</comment>
<feature type="compositionally biased region" description="Low complexity" evidence="2">
    <location>
        <begin position="371"/>
        <end position="381"/>
    </location>
</feature>
<dbReference type="InterPro" id="IPR038729">
    <property type="entry name" value="Rad50/SbcC_AAA"/>
</dbReference>